<evidence type="ECO:0000313" key="2">
    <source>
        <dbReference type="Proteomes" id="UP000798662"/>
    </source>
</evidence>
<keyword evidence="2" id="KW-1185">Reference proteome</keyword>
<reference evidence="1" key="1">
    <citation type="submission" date="2019-11" db="EMBL/GenBank/DDBJ databases">
        <title>Nori genome reveals adaptations in red seaweeds to the harsh intertidal environment.</title>
        <authorList>
            <person name="Wang D."/>
            <person name="Mao Y."/>
        </authorList>
    </citation>
    <scope>NUCLEOTIDE SEQUENCE</scope>
    <source>
        <tissue evidence="1">Gametophyte</tissue>
    </source>
</reference>
<evidence type="ECO:0000313" key="1">
    <source>
        <dbReference type="EMBL" id="KAK1860622.1"/>
    </source>
</evidence>
<accession>A0ACC3BSY8</accession>
<proteinExistence type="predicted"/>
<protein>
    <submittedName>
        <fullName evidence="1">Uncharacterized protein</fullName>
    </submittedName>
</protein>
<comment type="caution">
    <text evidence="1">The sequence shown here is derived from an EMBL/GenBank/DDBJ whole genome shotgun (WGS) entry which is preliminary data.</text>
</comment>
<sequence>MYAFVGASAAALSPVRAAPATCVSSFAGARLVAAPRVRPARMSMALGEDGLAEDLSAAKGCIEEGCEINAVQDILSRLDQRKTTLMREVTEINVVMAALAKANIGEDRSMVSDAMAAAVRIFSKVDDMYPKVGSPTPWTMDKQKKKNKNKF</sequence>
<gene>
    <name evidence="1" type="ORF">I4F81_003210</name>
</gene>
<organism evidence="1 2">
    <name type="scientific">Pyropia yezoensis</name>
    <name type="common">Susabi-nori</name>
    <name type="synonym">Porphyra yezoensis</name>
    <dbReference type="NCBI Taxonomy" id="2788"/>
    <lineage>
        <taxon>Eukaryota</taxon>
        <taxon>Rhodophyta</taxon>
        <taxon>Bangiophyceae</taxon>
        <taxon>Bangiales</taxon>
        <taxon>Bangiaceae</taxon>
        <taxon>Pyropia</taxon>
    </lineage>
</organism>
<dbReference type="EMBL" id="CM020618">
    <property type="protein sequence ID" value="KAK1860622.1"/>
    <property type="molecule type" value="Genomic_DNA"/>
</dbReference>
<name>A0ACC3BSY8_PYRYE</name>
<dbReference type="Proteomes" id="UP000798662">
    <property type="component" value="Chromosome 1"/>
</dbReference>